<dbReference type="GO" id="GO:0032259">
    <property type="term" value="P:methylation"/>
    <property type="evidence" value="ECO:0007669"/>
    <property type="project" value="UniProtKB-KW"/>
</dbReference>
<sequence>MSLQLSSPQQQQQEQNLKFSVLLQQPALRPVLDEQQLQELHHQGRAFAVTRASNINRDSLLQLQEQHECQQRNVQKEMIPCPGGCGEAFCSAKCLQSDFIHHQLCVGRMNEGDALVAFKRFAVEHCENLLLVAAAIVSAATAAAAACNSTIAPGLGVNDADVVTGAMQLLRLLLEHQHELWQEEKANTDFEHRPPATEEETDDEATGERELSRAEIVERGAALLLLGLQEASGVYAHLVSPSLVSKLLSLFERCNSDLDTPNPLNSFFCFCSMLPSGKNSKDLRLLLVEKETVLAAVFGEQNEGDTYNDEEADRDTQNTSELSACAAGAPAGAEAAGTQLHRLRQVYMQQQLSKLCPPPVGEGREFPAVKRTAFFCSVARVNHSCSPNMEIECAHTPSGSQMLLRTSRNVQQGEELCISYIKDLTFLERKARRQRLEEFGFDCSCAHCAQGL</sequence>
<dbReference type="AlphaFoldDB" id="U6LAA1"/>
<dbReference type="GO" id="GO:0008168">
    <property type="term" value="F:methyltransferase activity"/>
    <property type="evidence" value="ECO:0007669"/>
    <property type="project" value="UniProtKB-KW"/>
</dbReference>
<dbReference type="InterPro" id="IPR044237">
    <property type="entry name" value="ATXR2-like"/>
</dbReference>
<keyword evidence="4" id="KW-1185">Reference proteome</keyword>
<name>U6LAA1_EIMTE</name>
<dbReference type="Proteomes" id="UP000030747">
    <property type="component" value="Unassembled WGS sequence"/>
</dbReference>
<evidence type="ECO:0000313" key="4">
    <source>
        <dbReference type="Proteomes" id="UP000030747"/>
    </source>
</evidence>
<dbReference type="PANTHER" id="PTHR47436">
    <property type="entry name" value="HISTONE-LYSINE N-METHYLTRANSFERASE ATXR2"/>
    <property type="match status" value="1"/>
</dbReference>
<keyword evidence="3" id="KW-0489">Methyltransferase</keyword>
<accession>U6LAA1</accession>
<proteinExistence type="predicted"/>
<keyword evidence="3" id="KW-0808">Transferase</keyword>
<dbReference type="Gene3D" id="2.170.270.10">
    <property type="entry name" value="SET domain"/>
    <property type="match status" value="1"/>
</dbReference>
<feature type="domain" description="SET" evidence="2">
    <location>
        <begin position="249"/>
        <end position="421"/>
    </location>
</feature>
<reference evidence="3" key="2">
    <citation type="submission" date="2013-10" db="EMBL/GenBank/DDBJ databases">
        <authorList>
            <person name="Aslett M."/>
        </authorList>
    </citation>
    <scope>NUCLEOTIDE SEQUENCE [LARGE SCALE GENOMIC DNA]</scope>
    <source>
        <strain evidence="3">Houghton</strain>
    </source>
</reference>
<feature type="region of interest" description="Disordered" evidence="1">
    <location>
        <begin position="186"/>
        <end position="209"/>
    </location>
</feature>
<evidence type="ECO:0000313" key="3">
    <source>
        <dbReference type="EMBL" id="CDJ45459.1"/>
    </source>
</evidence>
<dbReference type="GeneID" id="25249309"/>
<dbReference type="EMBL" id="HG678272">
    <property type="protein sequence ID" value="CDJ45459.1"/>
    <property type="molecule type" value="Genomic_DNA"/>
</dbReference>
<dbReference type="CDD" id="cd20071">
    <property type="entry name" value="SET_SMYD"/>
    <property type="match status" value="1"/>
</dbReference>
<dbReference type="InterPro" id="IPR001214">
    <property type="entry name" value="SET_dom"/>
</dbReference>
<reference evidence="3" key="1">
    <citation type="submission" date="2013-10" db="EMBL/GenBank/DDBJ databases">
        <title>Genomic analysis of the causative agents of coccidiosis in chickens.</title>
        <authorList>
            <person name="Reid A.J."/>
            <person name="Blake D."/>
            <person name="Billington K."/>
            <person name="Browne H."/>
            <person name="Dunn M."/>
            <person name="Hung S."/>
            <person name="Kawahara F."/>
            <person name="Miranda-Saavedra D."/>
            <person name="Mourier T."/>
            <person name="Nagra H."/>
            <person name="Otto T.D."/>
            <person name="Rawlings N."/>
            <person name="Sanchez A."/>
            <person name="Sanders M."/>
            <person name="Subramaniam C."/>
            <person name="Tay Y."/>
            <person name="Dear P."/>
            <person name="Doerig C."/>
            <person name="Gruber A."/>
            <person name="Parkinson J."/>
            <person name="Shirley M."/>
            <person name="Wan K.L."/>
            <person name="Berriman M."/>
            <person name="Tomley F."/>
            <person name="Pain A."/>
        </authorList>
    </citation>
    <scope>NUCLEOTIDE SEQUENCE [LARGE SCALE GENOMIC DNA]</scope>
    <source>
        <strain evidence="3">Houghton</strain>
    </source>
</reference>
<dbReference type="RefSeq" id="XP_013236205.1">
    <property type="nucleotide sequence ID" value="XM_013380751.1"/>
</dbReference>
<dbReference type="PROSITE" id="PS50280">
    <property type="entry name" value="SET"/>
    <property type="match status" value="1"/>
</dbReference>
<dbReference type="Pfam" id="PF00856">
    <property type="entry name" value="SET"/>
    <property type="match status" value="1"/>
</dbReference>
<dbReference type="VEuPathDB" id="ToxoDB:ETH_00000415"/>
<evidence type="ECO:0000259" key="2">
    <source>
        <dbReference type="PROSITE" id="PS50280"/>
    </source>
</evidence>
<organism evidence="3 4">
    <name type="scientific">Eimeria tenella</name>
    <name type="common">Coccidian parasite</name>
    <dbReference type="NCBI Taxonomy" id="5802"/>
    <lineage>
        <taxon>Eukaryota</taxon>
        <taxon>Sar</taxon>
        <taxon>Alveolata</taxon>
        <taxon>Apicomplexa</taxon>
        <taxon>Conoidasida</taxon>
        <taxon>Coccidia</taxon>
        <taxon>Eucoccidiorida</taxon>
        <taxon>Eimeriorina</taxon>
        <taxon>Eimeriidae</taxon>
        <taxon>Eimeria</taxon>
    </lineage>
</organism>
<gene>
    <name evidence="3" type="ORF">ETH_00000415</name>
</gene>
<dbReference type="InterPro" id="IPR046341">
    <property type="entry name" value="SET_dom_sf"/>
</dbReference>
<dbReference type="OMA" id="EICEESH"/>
<protein>
    <submittedName>
        <fullName evidence="3">Histone-lysine N-methyltransferase, putative</fullName>
    </submittedName>
</protein>
<dbReference type="OrthoDB" id="446890at2759"/>
<dbReference type="VEuPathDB" id="ToxoDB:ETH2_1400500"/>
<feature type="compositionally biased region" description="Basic and acidic residues" evidence="1">
    <location>
        <begin position="186"/>
        <end position="196"/>
    </location>
</feature>
<dbReference type="SUPFAM" id="SSF82199">
    <property type="entry name" value="SET domain"/>
    <property type="match status" value="1"/>
</dbReference>
<evidence type="ECO:0000256" key="1">
    <source>
        <dbReference type="SAM" id="MobiDB-lite"/>
    </source>
</evidence>
<dbReference type="PANTHER" id="PTHR47436:SF1">
    <property type="entry name" value="SET DOMAIN-CONTAINING PROTEIN"/>
    <property type="match status" value="1"/>
</dbReference>